<dbReference type="GO" id="GO:0005737">
    <property type="term" value="C:cytoplasm"/>
    <property type="evidence" value="ECO:0007669"/>
    <property type="project" value="UniProtKB-SubCell"/>
</dbReference>
<sequence>MILASQSPRRISLMREAGFDVRVIPADIDESMLENETPAALVERLARLKATYAAHKDAEPGELVVAADTVVALDGTVLGKPVDEQDAERMLARLSGKTHEVATGVCIARGGIPNTAESFVSTTRVTFYPLTESEIRAYVATGEPMDKAGSYGIQGIRGRLLVKGIKGDFYTVVGLPIAQVVRRLRAFGATAS</sequence>
<dbReference type="PIRSF" id="PIRSF006305">
    <property type="entry name" value="Maf"/>
    <property type="match status" value="1"/>
</dbReference>
<evidence type="ECO:0000256" key="1">
    <source>
        <dbReference type="ARBA" id="ARBA00001968"/>
    </source>
</evidence>
<feature type="active site" description="Proton acceptor" evidence="3">
    <location>
        <position position="68"/>
    </location>
</feature>
<evidence type="ECO:0000256" key="3">
    <source>
        <dbReference type="HAMAP-Rule" id="MF_00528"/>
    </source>
</evidence>
<protein>
    <recommendedName>
        <fullName evidence="3">dTTP/UTP pyrophosphatase</fullName>
        <shortName evidence="3">dTTPase/UTPase</shortName>
        <ecNumber evidence="3">3.6.1.9</ecNumber>
    </recommendedName>
    <alternativeName>
        <fullName evidence="3">Nucleoside triphosphate pyrophosphatase</fullName>
    </alternativeName>
    <alternativeName>
        <fullName evidence="3">Nucleotide pyrophosphatase</fullName>
        <shortName evidence="3">Nucleotide PPase</shortName>
    </alternativeName>
</protein>
<dbReference type="SUPFAM" id="SSF52972">
    <property type="entry name" value="ITPase-like"/>
    <property type="match status" value="1"/>
</dbReference>
<dbReference type="GO" id="GO:0009117">
    <property type="term" value="P:nucleotide metabolic process"/>
    <property type="evidence" value="ECO:0007669"/>
    <property type="project" value="UniProtKB-KW"/>
</dbReference>
<keyword evidence="2 3" id="KW-0378">Hydrolase</keyword>
<dbReference type="RefSeq" id="WP_273188523.1">
    <property type="nucleotide sequence ID" value="NZ_DYUZ01000006.1"/>
</dbReference>
<comment type="subcellular location">
    <subcellularLocation>
        <location evidence="3">Cytoplasm</location>
    </subcellularLocation>
</comment>
<dbReference type="InterPro" id="IPR029001">
    <property type="entry name" value="ITPase-like_fam"/>
</dbReference>
<dbReference type="Gene3D" id="3.90.950.10">
    <property type="match status" value="1"/>
</dbReference>
<dbReference type="NCBIfam" id="TIGR00172">
    <property type="entry name" value="maf"/>
    <property type="match status" value="1"/>
</dbReference>
<comment type="caution">
    <text evidence="3">Lacks conserved residue(s) required for the propagation of feature annotation.</text>
</comment>
<proteinExistence type="inferred from homology"/>
<organism evidence="4 5">
    <name type="scientific">Enorma phocaeensis</name>
    <dbReference type="NCBI Taxonomy" id="1871019"/>
    <lineage>
        <taxon>Bacteria</taxon>
        <taxon>Bacillati</taxon>
        <taxon>Actinomycetota</taxon>
        <taxon>Coriobacteriia</taxon>
        <taxon>Coriobacteriales</taxon>
        <taxon>Coriobacteriaceae</taxon>
        <taxon>Enorma</taxon>
    </lineage>
</organism>
<reference evidence="4" key="2">
    <citation type="submission" date="2021-09" db="EMBL/GenBank/DDBJ databases">
        <authorList>
            <person name="Gilroy R."/>
        </authorList>
    </citation>
    <scope>NUCLEOTIDE SEQUENCE</scope>
    <source>
        <strain evidence="4">ChiHjej13B12-9602</strain>
    </source>
</reference>
<dbReference type="PANTHER" id="PTHR43213">
    <property type="entry name" value="BIFUNCTIONAL DTTP/UTP PYROPHOSPHATASE/METHYLTRANSFERASE PROTEIN-RELATED"/>
    <property type="match status" value="1"/>
</dbReference>
<dbReference type="Proteomes" id="UP000753256">
    <property type="component" value="Unassembled WGS sequence"/>
</dbReference>
<keyword evidence="3" id="KW-0546">Nucleotide metabolism</keyword>
<comment type="catalytic activity">
    <reaction evidence="3">
        <text>dTTP + H2O = dTMP + diphosphate + H(+)</text>
        <dbReference type="Rhea" id="RHEA:28534"/>
        <dbReference type="ChEBI" id="CHEBI:15377"/>
        <dbReference type="ChEBI" id="CHEBI:15378"/>
        <dbReference type="ChEBI" id="CHEBI:33019"/>
        <dbReference type="ChEBI" id="CHEBI:37568"/>
        <dbReference type="ChEBI" id="CHEBI:63528"/>
        <dbReference type="EC" id="3.6.1.9"/>
    </reaction>
</comment>
<feature type="site" description="Important for substrate specificity" evidence="3">
    <location>
        <position position="154"/>
    </location>
</feature>
<dbReference type="HAMAP" id="MF_00528">
    <property type="entry name" value="Maf"/>
    <property type="match status" value="1"/>
</dbReference>
<keyword evidence="3" id="KW-0963">Cytoplasm</keyword>
<comment type="similarity">
    <text evidence="3">Belongs to the Maf family. YhdE subfamily.</text>
</comment>
<comment type="caution">
    <text evidence="4">The sequence shown here is derived from an EMBL/GenBank/DDBJ whole genome shotgun (WGS) entry which is preliminary data.</text>
</comment>
<evidence type="ECO:0000313" key="4">
    <source>
        <dbReference type="EMBL" id="HJG36369.1"/>
    </source>
</evidence>
<dbReference type="AlphaFoldDB" id="A0A921ISE7"/>
<dbReference type="Pfam" id="PF02545">
    <property type="entry name" value="Maf"/>
    <property type="match status" value="1"/>
</dbReference>
<feature type="site" description="Important for substrate specificity" evidence="3">
    <location>
        <position position="69"/>
    </location>
</feature>
<dbReference type="PANTHER" id="PTHR43213:SF5">
    <property type="entry name" value="BIFUNCTIONAL DTTP_UTP PYROPHOSPHATASE_METHYLTRANSFERASE PROTEIN-RELATED"/>
    <property type="match status" value="1"/>
</dbReference>
<name>A0A921ISE7_9ACTN</name>
<comment type="function">
    <text evidence="3">Nucleoside triphosphate pyrophosphatase that hydrolyzes dTTP and UTP. May have a dual role in cell division arrest and in preventing the incorporation of modified nucleotides into cellular nucleic acids.</text>
</comment>
<accession>A0A921ISE7</accession>
<evidence type="ECO:0000256" key="2">
    <source>
        <dbReference type="ARBA" id="ARBA00022801"/>
    </source>
</evidence>
<gene>
    <name evidence="4" type="ORF">K8V70_00665</name>
</gene>
<dbReference type="EMBL" id="DYUZ01000006">
    <property type="protein sequence ID" value="HJG36369.1"/>
    <property type="molecule type" value="Genomic_DNA"/>
</dbReference>
<dbReference type="EC" id="3.6.1.9" evidence="3"/>
<dbReference type="CDD" id="cd00555">
    <property type="entry name" value="Maf"/>
    <property type="match status" value="1"/>
</dbReference>
<dbReference type="GO" id="GO:0047429">
    <property type="term" value="F:nucleoside triphosphate diphosphatase activity"/>
    <property type="evidence" value="ECO:0007669"/>
    <property type="project" value="UniProtKB-EC"/>
</dbReference>
<comment type="cofactor">
    <cofactor evidence="1 3">
        <name>a divalent metal cation</name>
        <dbReference type="ChEBI" id="CHEBI:60240"/>
    </cofactor>
</comment>
<feature type="site" description="Important for substrate specificity" evidence="3">
    <location>
        <position position="9"/>
    </location>
</feature>
<dbReference type="InterPro" id="IPR003697">
    <property type="entry name" value="Maf-like"/>
</dbReference>
<comment type="catalytic activity">
    <reaction evidence="3">
        <text>UTP + H2O = UMP + diphosphate + H(+)</text>
        <dbReference type="Rhea" id="RHEA:29395"/>
        <dbReference type="ChEBI" id="CHEBI:15377"/>
        <dbReference type="ChEBI" id="CHEBI:15378"/>
        <dbReference type="ChEBI" id="CHEBI:33019"/>
        <dbReference type="ChEBI" id="CHEBI:46398"/>
        <dbReference type="ChEBI" id="CHEBI:57865"/>
        <dbReference type="EC" id="3.6.1.9"/>
    </reaction>
</comment>
<reference evidence="4" key="1">
    <citation type="journal article" date="2021" name="PeerJ">
        <title>Extensive microbial diversity within the chicken gut microbiome revealed by metagenomics and culture.</title>
        <authorList>
            <person name="Gilroy R."/>
            <person name="Ravi A."/>
            <person name="Getino M."/>
            <person name="Pursley I."/>
            <person name="Horton D.L."/>
            <person name="Alikhan N.F."/>
            <person name="Baker D."/>
            <person name="Gharbi K."/>
            <person name="Hall N."/>
            <person name="Watson M."/>
            <person name="Adriaenssens E.M."/>
            <person name="Foster-Nyarko E."/>
            <person name="Jarju S."/>
            <person name="Secka A."/>
            <person name="Antonio M."/>
            <person name="Oren A."/>
            <person name="Chaudhuri R.R."/>
            <person name="La Ragione R."/>
            <person name="Hildebrand F."/>
            <person name="Pallen M.J."/>
        </authorList>
    </citation>
    <scope>NUCLEOTIDE SEQUENCE</scope>
    <source>
        <strain evidence="4">ChiHjej13B12-9602</strain>
    </source>
</reference>
<evidence type="ECO:0000313" key="5">
    <source>
        <dbReference type="Proteomes" id="UP000753256"/>
    </source>
</evidence>